<proteinExistence type="predicted"/>
<evidence type="ECO:0000313" key="3">
    <source>
        <dbReference type="EMBL" id="GIJ75269.1"/>
    </source>
</evidence>
<dbReference type="AlphaFoldDB" id="A0A8J4A3N6"/>
<feature type="transmembrane region" description="Helical" evidence="2">
    <location>
        <begin position="30"/>
        <end position="48"/>
    </location>
</feature>
<keyword evidence="2" id="KW-1133">Transmembrane helix</keyword>
<sequence>MTRPSAPHTRPAAQRRPGGGPGGSSWRAPLALIALSLIPLTAGSLRLLEITGGPQLLPTNPRVDASPAPVVIHILAATVYALLGALQFPGRFRRRHPGWHRTSGRVLTGAGLLVASSGLWMTLFYPGAPGGDLLWGIRLLVGSAMAASIVAGFTAIRRRDITAHRAWMTRAYALALGAGTQVVTQGTGEALFGAGDLSTAISVGSGWVINAVVAEWVIRRPRSHRTGSAGSTTSVESP</sequence>
<dbReference type="RefSeq" id="WP_203935038.1">
    <property type="nucleotide sequence ID" value="NZ_BOPH01000152.1"/>
</dbReference>
<evidence type="ECO:0000256" key="1">
    <source>
        <dbReference type="SAM" id="MobiDB-lite"/>
    </source>
</evidence>
<feature type="transmembrane region" description="Helical" evidence="2">
    <location>
        <begin position="133"/>
        <end position="156"/>
    </location>
</feature>
<keyword evidence="4" id="KW-1185">Reference proteome</keyword>
<protein>
    <submittedName>
        <fullName evidence="3">Membrane protein</fullName>
    </submittedName>
</protein>
<keyword evidence="2" id="KW-0472">Membrane</keyword>
<reference evidence="3" key="1">
    <citation type="submission" date="2021-01" db="EMBL/GenBank/DDBJ databases">
        <title>Whole genome shotgun sequence of Virgisporangium ochraceum NBRC 16418.</title>
        <authorList>
            <person name="Komaki H."/>
            <person name="Tamura T."/>
        </authorList>
    </citation>
    <scope>NUCLEOTIDE SEQUENCE</scope>
    <source>
        <strain evidence="3">NBRC 16418</strain>
    </source>
</reference>
<organism evidence="3 4">
    <name type="scientific">Virgisporangium ochraceum</name>
    <dbReference type="NCBI Taxonomy" id="65505"/>
    <lineage>
        <taxon>Bacteria</taxon>
        <taxon>Bacillati</taxon>
        <taxon>Actinomycetota</taxon>
        <taxon>Actinomycetes</taxon>
        <taxon>Micromonosporales</taxon>
        <taxon>Micromonosporaceae</taxon>
        <taxon>Virgisporangium</taxon>
    </lineage>
</organism>
<comment type="caution">
    <text evidence="3">The sequence shown here is derived from an EMBL/GenBank/DDBJ whole genome shotgun (WGS) entry which is preliminary data.</text>
</comment>
<gene>
    <name evidence="3" type="ORF">Voc01_101860</name>
</gene>
<keyword evidence="2" id="KW-0812">Transmembrane</keyword>
<evidence type="ECO:0000256" key="2">
    <source>
        <dbReference type="SAM" id="Phobius"/>
    </source>
</evidence>
<dbReference type="InterPro" id="IPR018750">
    <property type="entry name" value="DUF2306_membrane"/>
</dbReference>
<evidence type="ECO:0000313" key="4">
    <source>
        <dbReference type="Proteomes" id="UP000635606"/>
    </source>
</evidence>
<feature type="transmembrane region" description="Helical" evidence="2">
    <location>
        <begin position="106"/>
        <end position="127"/>
    </location>
</feature>
<dbReference type="Pfam" id="PF10067">
    <property type="entry name" value="DUF2306"/>
    <property type="match status" value="1"/>
</dbReference>
<dbReference type="EMBL" id="BOPH01000152">
    <property type="protein sequence ID" value="GIJ75269.1"/>
    <property type="molecule type" value="Genomic_DNA"/>
</dbReference>
<dbReference type="Proteomes" id="UP000635606">
    <property type="component" value="Unassembled WGS sequence"/>
</dbReference>
<accession>A0A8J4A3N6</accession>
<feature type="transmembrane region" description="Helical" evidence="2">
    <location>
        <begin position="68"/>
        <end position="86"/>
    </location>
</feature>
<name>A0A8J4A3N6_9ACTN</name>
<feature type="region of interest" description="Disordered" evidence="1">
    <location>
        <begin position="1"/>
        <end position="24"/>
    </location>
</feature>